<dbReference type="AlphaFoldDB" id="A0A428ULI8"/>
<keyword evidence="2" id="KW-1185">Reference proteome</keyword>
<gene>
    <name evidence="1" type="ORF">CDV31_005181</name>
</gene>
<protein>
    <submittedName>
        <fullName evidence="1">Uncharacterized protein</fullName>
    </submittedName>
</protein>
<accession>A0A428ULI8</accession>
<comment type="caution">
    <text evidence="1">The sequence shown here is derived from an EMBL/GenBank/DDBJ whole genome shotgun (WGS) entry which is preliminary data.</text>
</comment>
<sequence>MEMGCYVAICQASMHGCRPPDSTLANMDTDATVSRAWVAKVEDMERKETRARPWRKIYGNSVDCVFDDVQEVVHVENKDPSGQTIEFAEYDVQANG</sequence>
<proteinExistence type="predicted"/>
<name>A0A428ULI8_9HYPO</name>
<reference evidence="1 2" key="1">
    <citation type="submission" date="2017-06" db="EMBL/GenBank/DDBJ databases">
        <title>Cmopartive genomic analysis of Ambrosia Fusariam Clade fungi.</title>
        <authorList>
            <person name="Stajich J.E."/>
            <person name="Carrillo J."/>
            <person name="Kijimoto T."/>
            <person name="Eskalen A."/>
            <person name="O'Donnell K."/>
            <person name="Kasson M."/>
        </authorList>
    </citation>
    <scope>NUCLEOTIDE SEQUENCE [LARGE SCALE GENOMIC DNA]</scope>
    <source>
        <strain evidence="1 2">NRRL 20438</strain>
    </source>
</reference>
<organism evidence="1 2">
    <name type="scientific">Fusarium ambrosium</name>
    <dbReference type="NCBI Taxonomy" id="131363"/>
    <lineage>
        <taxon>Eukaryota</taxon>
        <taxon>Fungi</taxon>
        <taxon>Dikarya</taxon>
        <taxon>Ascomycota</taxon>
        <taxon>Pezizomycotina</taxon>
        <taxon>Sordariomycetes</taxon>
        <taxon>Hypocreomycetidae</taxon>
        <taxon>Hypocreales</taxon>
        <taxon>Nectriaceae</taxon>
        <taxon>Fusarium</taxon>
        <taxon>Fusarium solani species complex</taxon>
    </lineage>
</organism>
<evidence type="ECO:0000313" key="1">
    <source>
        <dbReference type="EMBL" id="RSM15100.1"/>
    </source>
</evidence>
<dbReference type="Proteomes" id="UP000288429">
    <property type="component" value="Unassembled WGS sequence"/>
</dbReference>
<dbReference type="EMBL" id="NIZV01000052">
    <property type="protein sequence ID" value="RSM15100.1"/>
    <property type="molecule type" value="Genomic_DNA"/>
</dbReference>
<evidence type="ECO:0000313" key="2">
    <source>
        <dbReference type="Proteomes" id="UP000288429"/>
    </source>
</evidence>